<dbReference type="SUPFAM" id="SSF55068">
    <property type="entry name" value="Peptide methionine sulfoxide reductase"/>
    <property type="match status" value="1"/>
</dbReference>
<dbReference type="NCBIfam" id="TIGR00401">
    <property type="entry name" value="msrA"/>
    <property type="match status" value="1"/>
</dbReference>
<dbReference type="GO" id="GO:0033744">
    <property type="term" value="F:L-methionine:thioredoxin-disulfide S-oxidoreductase activity"/>
    <property type="evidence" value="ECO:0007669"/>
    <property type="project" value="RHEA"/>
</dbReference>
<gene>
    <name evidence="4" type="primary">msrA</name>
    <name evidence="6" type="ORF">SAMN05660420_01923</name>
</gene>
<dbReference type="Gene3D" id="3.30.1060.10">
    <property type="entry name" value="Peptide methionine sulphoxide reductase MsrA"/>
    <property type="match status" value="1"/>
</dbReference>
<dbReference type="PANTHER" id="PTHR43774:SF1">
    <property type="entry name" value="PEPTIDE METHIONINE SULFOXIDE REDUCTASE MSRA 2"/>
    <property type="match status" value="1"/>
</dbReference>
<dbReference type="PANTHER" id="PTHR43774">
    <property type="entry name" value="PEPTIDE METHIONINE SULFOXIDE REDUCTASE"/>
    <property type="match status" value="1"/>
</dbReference>
<proteinExistence type="inferred from homology"/>
<evidence type="ECO:0000313" key="7">
    <source>
        <dbReference type="Proteomes" id="UP000199409"/>
    </source>
</evidence>
<feature type="active site" evidence="4">
    <location>
        <position position="10"/>
    </location>
</feature>
<dbReference type="Pfam" id="PF01625">
    <property type="entry name" value="PMSR"/>
    <property type="match status" value="1"/>
</dbReference>
<dbReference type="InterPro" id="IPR036509">
    <property type="entry name" value="Met_Sox_Rdtase_MsrA_sf"/>
</dbReference>
<evidence type="ECO:0000313" key="6">
    <source>
        <dbReference type="EMBL" id="SEA37626.1"/>
    </source>
</evidence>
<sequence>MARATFAGGCFWGVEEAFRVLDGVIETTVGYMGGTTEEPTYEMVCTGATGHAEVVDIKFDPEVISYSQLVEYFWTRHDPTSLNFQGVDRGTQYRSAIFFHSSEQREQAEASKRILDASGKYKLPVVTEVTQAGQFWRAEEYHQQYIKKQKPDFML</sequence>
<dbReference type="EC" id="1.8.4.11" evidence="4"/>
<comment type="similarity">
    <text evidence="4">Belongs to the MsrA Met sulfoxide reductase family.</text>
</comment>
<protein>
    <recommendedName>
        <fullName evidence="4">Peptide methionine sulfoxide reductase MsrA</fullName>
        <shortName evidence="4">Protein-methionine-S-oxide reductase</shortName>
        <ecNumber evidence="4">1.8.4.11</ecNumber>
    </recommendedName>
    <alternativeName>
        <fullName evidence="4">Peptide-methionine (S)-S-oxide reductase</fullName>
        <shortName evidence="4">Peptide Met(O) reductase</shortName>
    </alternativeName>
</protein>
<dbReference type="OrthoDB" id="4174719at2"/>
<evidence type="ECO:0000256" key="1">
    <source>
        <dbReference type="ARBA" id="ARBA00023002"/>
    </source>
</evidence>
<dbReference type="RefSeq" id="WP_092347398.1">
    <property type="nucleotide sequence ID" value="NZ_FNQN01000005.1"/>
</dbReference>
<dbReference type="STRING" id="37625.SAMN05660420_01923"/>
<comment type="catalytic activity">
    <reaction evidence="3 4">
        <text>[thioredoxin]-disulfide + L-methionine + H2O = L-methionine (S)-S-oxide + [thioredoxin]-dithiol</text>
        <dbReference type="Rhea" id="RHEA:19993"/>
        <dbReference type="Rhea" id="RHEA-COMP:10698"/>
        <dbReference type="Rhea" id="RHEA-COMP:10700"/>
        <dbReference type="ChEBI" id="CHEBI:15377"/>
        <dbReference type="ChEBI" id="CHEBI:29950"/>
        <dbReference type="ChEBI" id="CHEBI:50058"/>
        <dbReference type="ChEBI" id="CHEBI:57844"/>
        <dbReference type="ChEBI" id="CHEBI:58772"/>
        <dbReference type="EC" id="1.8.4.11"/>
    </reaction>
</comment>
<reference evidence="6 7" key="1">
    <citation type="submission" date="2016-10" db="EMBL/GenBank/DDBJ databases">
        <authorList>
            <person name="de Groot N.N."/>
        </authorList>
    </citation>
    <scope>NUCLEOTIDE SEQUENCE [LARGE SCALE GENOMIC DNA]</scope>
    <source>
        <strain evidence="6 7">DSM 7343</strain>
    </source>
</reference>
<dbReference type="GO" id="GO:0008113">
    <property type="term" value="F:peptide-methionine (S)-S-oxide reductase activity"/>
    <property type="evidence" value="ECO:0007669"/>
    <property type="project" value="UniProtKB-UniRule"/>
</dbReference>
<dbReference type="EMBL" id="FNQN01000005">
    <property type="protein sequence ID" value="SEA37626.1"/>
    <property type="molecule type" value="Genomic_DNA"/>
</dbReference>
<dbReference type="HAMAP" id="MF_01401">
    <property type="entry name" value="MsrA"/>
    <property type="match status" value="1"/>
</dbReference>
<organism evidence="6 7">
    <name type="scientific">Desulfuromusa kysingii</name>
    <dbReference type="NCBI Taxonomy" id="37625"/>
    <lineage>
        <taxon>Bacteria</taxon>
        <taxon>Pseudomonadati</taxon>
        <taxon>Thermodesulfobacteriota</taxon>
        <taxon>Desulfuromonadia</taxon>
        <taxon>Desulfuromonadales</taxon>
        <taxon>Geopsychrobacteraceae</taxon>
        <taxon>Desulfuromusa</taxon>
    </lineage>
</organism>
<comment type="function">
    <text evidence="4">Has an important function as a repair enzyme for proteins that have been inactivated by oxidation. Catalyzes the reversible oxidation-reduction of methionine sulfoxide in proteins to methionine.</text>
</comment>
<dbReference type="InterPro" id="IPR002569">
    <property type="entry name" value="Met_Sox_Rdtase_MsrA_dom"/>
</dbReference>
<comment type="catalytic activity">
    <reaction evidence="2 4">
        <text>L-methionyl-[protein] + [thioredoxin]-disulfide + H2O = L-methionyl-(S)-S-oxide-[protein] + [thioredoxin]-dithiol</text>
        <dbReference type="Rhea" id="RHEA:14217"/>
        <dbReference type="Rhea" id="RHEA-COMP:10698"/>
        <dbReference type="Rhea" id="RHEA-COMP:10700"/>
        <dbReference type="Rhea" id="RHEA-COMP:12313"/>
        <dbReference type="Rhea" id="RHEA-COMP:12315"/>
        <dbReference type="ChEBI" id="CHEBI:15377"/>
        <dbReference type="ChEBI" id="CHEBI:16044"/>
        <dbReference type="ChEBI" id="CHEBI:29950"/>
        <dbReference type="ChEBI" id="CHEBI:44120"/>
        <dbReference type="ChEBI" id="CHEBI:50058"/>
        <dbReference type="EC" id="1.8.4.11"/>
    </reaction>
</comment>
<dbReference type="Proteomes" id="UP000199409">
    <property type="component" value="Unassembled WGS sequence"/>
</dbReference>
<evidence type="ECO:0000259" key="5">
    <source>
        <dbReference type="Pfam" id="PF01625"/>
    </source>
</evidence>
<dbReference type="AlphaFoldDB" id="A0A1H4ANW4"/>
<accession>A0A1H4ANW4</accession>
<keyword evidence="7" id="KW-1185">Reference proteome</keyword>
<evidence type="ECO:0000256" key="4">
    <source>
        <dbReference type="HAMAP-Rule" id="MF_01401"/>
    </source>
</evidence>
<evidence type="ECO:0000256" key="2">
    <source>
        <dbReference type="ARBA" id="ARBA00047806"/>
    </source>
</evidence>
<evidence type="ECO:0000256" key="3">
    <source>
        <dbReference type="ARBA" id="ARBA00048782"/>
    </source>
</evidence>
<name>A0A1H4ANW4_9BACT</name>
<feature type="domain" description="Peptide methionine sulphoxide reductase MsrA" evidence="5">
    <location>
        <begin position="4"/>
        <end position="151"/>
    </location>
</feature>
<keyword evidence="1 4" id="KW-0560">Oxidoreductase</keyword>